<proteinExistence type="evidence at transcript level"/>
<protein>
    <recommendedName>
        <fullName evidence="5">glutathione transferase</fullName>
        <ecNumber evidence="5">2.5.1.18</ecNumber>
    </recommendedName>
    <alternativeName>
        <fullName evidence="8">GST class-mu</fullName>
    </alternativeName>
</protein>
<dbReference type="SUPFAM" id="SSF52833">
    <property type="entry name" value="Thioredoxin-like"/>
    <property type="match status" value="1"/>
</dbReference>
<dbReference type="SMR" id="Q8MWS0"/>
<dbReference type="PANTHER" id="PTHR11571">
    <property type="entry name" value="GLUTATHIONE S-TRANSFERASE"/>
    <property type="match status" value="1"/>
</dbReference>
<dbReference type="InterPro" id="IPR040079">
    <property type="entry name" value="Glutathione_S-Trfase"/>
</dbReference>
<dbReference type="GO" id="GO:0004364">
    <property type="term" value="F:glutathione transferase activity"/>
    <property type="evidence" value="ECO:0007669"/>
    <property type="project" value="UniProtKB-EC"/>
</dbReference>
<dbReference type="SUPFAM" id="SSF47616">
    <property type="entry name" value="GST C-terminal domain-like"/>
    <property type="match status" value="1"/>
</dbReference>
<evidence type="ECO:0000256" key="3">
    <source>
        <dbReference type="ARBA" id="ARBA00005861"/>
    </source>
</evidence>
<dbReference type="InterPro" id="IPR050213">
    <property type="entry name" value="GST_superfamily"/>
</dbReference>
<feature type="domain" description="GST N-terminal" evidence="9">
    <location>
        <begin position="1"/>
        <end position="88"/>
    </location>
</feature>
<comment type="function">
    <text evidence="1">GST isoenzymes appear to play a central role in the parasite detoxification system. Other functions are also suspected including a role in increasing the solubility of haematin in the parasite gut.</text>
</comment>
<dbReference type="PROSITE" id="PS50404">
    <property type="entry name" value="GST_NTER"/>
    <property type="match status" value="1"/>
</dbReference>
<dbReference type="EC" id="2.5.1.18" evidence="5"/>
<keyword evidence="6 11" id="KW-0808">Transferase</keyword>
<evidence type="ECO:0000256" key="4">
    <source>
        <dbReference type="ARBA" id="ARBA00011738"/>
    </source>
</evidence>
<dbReference type="Pfam" id="PF02798">
    <property type="entry name" value="GST_N"/>
    <property type="match status" value="1"/>
</dbReference>
<sequence length="219" mass="25496">MAPTLAYWDIRGLAEQSRLLLKYLGVEYHDKRYHVGPAPNFDRSEWLSEKFTLGLDFPNLPYYMDGDLKLTQSGAILEYIADRHGMIPDCKKRRAVLHMLQCEVLDLRQAFTRICYSPDFEELKPGFFETLAQKLPNFETYLGDKEWLTGEKINYPDFALCELLSQLTKFEPTCLKKYPKLQAYLERFENLPQLSGYMSSKEFKTCPCNGVSAKWRGDC</sequence>
<evidence type="ECO:0000259" key="9">
    <source>
        <dbReference type="PROSITE" id="PS50404"/>
    </source>
</evidence>
<evidence type="ECO:0000256" key="7">
    <source>
        <dbReference type="ARBA" id="ARBA00047960"/>
    </source>
</evidence>
<evidence type="ECO:0000256" key="8">
    <source>
        <dbReference type="ARBA" id="ARBA00081375"/>
    </source>
</evidence>
<dbReference type="GO" id="GO:0006749">
    <property type="term" value="P:glutathione metabolic process"/>
    <property type="evidence" value="ECO:0007669"/>
    <property type="project" value="TreeGrafter"/>
</dbReference>
<dbReference type="Gene3D" id="3.40.30.10">
    <property type="entry name" value="Glutaredoxin"/>
    <property type="match status" value="1"/>
</dbReference>
<dbReference type="PANTHER" id="PTHR11571:SF222">
    <property type="entry name" value="GLUTATHIONE TRANSFERASE"/>
    <property type="match status" value="1"/>
</dbReference>
<dbReference type="InterPro" id="IPR036282">
    <property type="entry name" value="Glutathione-S-Trfase_C_sf"/>
</dbReference>
<dbReference type="InterPro" id="IPR003081">
    <property type="entry name" value="GST_mu"/>
</dbReference>
<comment type="subunit">
    <text evidence="4">Homodimer.</text>
</comment>
<dbReference type="InterPro" id="IPR036249">
    <property type="entry name" value="Thioredoxin-like_sf"/>
</dbReference>
<dbReference type="InterPro" id="IPR004045">
    <property type="entry name" value="Glutathione_S-Trfase_N"/>
</dbReference>
<evidence type="ECO:0000313" key="11">
    <source>
        <dbReference type="EMBL" id="AAM64045.1"/>
    </source>
</evidence>
<evidence type="ECO:0000256" key="2">
    <source>
        <dbReference type="ARBA" id="ARBA00003701"/>
    </source>
</evidence>
<feature type="domain" description="GST C-terminal" evidence="10">
    <location>
        <begin position="90"/>
        <end position="207"/>
    </location>
</feature>
<dbReference type="InterPro" id="IPR010987">
    <property type="entry name" value="Glutathione-S-Trfase_C-like"/>
</dbReference>
<dbReference type="PRINTS" id="PR01267">
    <property type="entry name" value="GSTRNSFRASEM"/>
</dbReference>
<comment type="catalytic activity">
    <reaction evidence="7">
        <text>RX + glutathione = an S-substituted glutathione + a halide anion + H(+)</text>
        <dbReference type="Rhea" id="RHEA:16437"/>
        <dbReference type="ChEBI" id="CHEBI:15378"/>
        <dbReference type="ChEBI" id="CHEBI:16042"/>
        <dbReference type="ChEBI" id="CHEBI:17792"/>
        <dbReference type="ChEBI" id="CHEBI:57925"/>
        <dbReference type="ChEBI" id="CHEBI:90779"/>
        <dbReference type="EC" id="2.5.1.18"/>
    </reaction>
</comment>
<dbReference type="Pfam" id="PF14497">
    <property type="entry name" value="GST_C_3"/>
    <property type="match status" value="1"/>
</dbReference>
<dbReference type="BRENDA" id="2.5.1.18">
    <property type="organism ID" value="7956"/>
</dbReference>
<evidence type="ECO:0000256" key="6">
    <source>
        <dbReference type="ARBA" id="ARBA00022679"/>
    </source>
</evidence>
<dbReference type="PROSITE" id="PS50405">
    <property type="entry name" value="GST_CTER"/>
    <property type="match status" value="1"/>
</dbReference>
<dbReference type="AlphaFoldDB" id="Q8MWS0"/>
<name>Q8MWS0_TAESO</name>
<dbReference type="FunFam" id="1.20.1050.10:FF:000003">
    <property type="entry name" value="Glutathione S-transferase 2"/>
    <property type="match status" value="1"/>
</dbReference>
<dbReference type="SFLD" id="SFLDG01205">
    <property type="entry name" value="AMPS.1"/>
    <property type="match status" value="1"/>
</dbReference>
<organism evidence="11">
    <name type="scientific">Taenia solium</name>
    <name type="common">Pork tapeworm</name>
    <dbReference type="NCBI Taxonomy" id="6204"/>
    <lineage>
        <taxon>Eukaryota</taxon>
        <taxon>Metazoa</taxon>
        <taxon>Spiralia</taxon>
        <taxon>Lophotrochozoa</taxon>
        <taxon>Platyhelminthes</taxon>
        <taxon>Cestoda</taxon>
        <taxon>Eucestoda</taxon>
        <taxon>Cyclophyllidea</taxon>
        <taxon>Taeniidae</taxon>
        <taxon>Taenia</taxon>
    </lineage>
</organism>
<dbReference type="CDD" id="cd03075">
    <property type="entry name" value="GST_N_Mu"/>
    <property type="match status" value="1"/>
</dbReference>
<comment type="function">
    <text evidence="2">Conjugation of reduced glutathione to a wide number of exogenous and endogenous hydrophobic electrophiles.</text>
</comment>
<evidence type="ECO:0000259" key="10">
    <source>
        <dbReference type="PROSITE" id="PS50405"/>
    </source>
</evidence>
<dbReference type="CDD" id="cd03209">
    <property type="entry name" value="GST_C_Mu"/>
    <property type="match status" value="1"/>
</dbReference>
<dbReference type="SFLD" id="SFLDS00019">
    <property type="entry name" value="Glutathione_Transferase_(cytos"/>
    <property type="match status" value="1"/>
</dbReference>
<reference evidence="11" key="1">
    <citation type="journal article" date="2002" name="Parasitol. Res.">
        <title>Characterization of a recombinant mu-class glutathione S-transferase from Taenia solium.</title>
        <authorList>
            <person name="Vibanco-Perez N."/>
            <person name="Jimenez L."/>
            <person name="Mendoza-Hernandez G."/>
            <person name="Landa A."/>
        </authorList>
    </citation>
    <scope>NUCLEOTIDE SEQUENCE</scope>
</reference>
<accession>Q8MWS0</accession>
<dbReference type="SFLD" id="SFLDG00363">
    <property type="entry name" value="AMPS_(cytGST):_Alpha-__Mu-__Pi"/>
    <property type="match status" value="1"/>
</dbReference>
<dbReference type="InterPro" id="IPR004046">
    <property type="entry name" value="GST_C"/>
</dbReference>
<dbReference type="FunFam" id="3.40.30.10:FF:000019">
    <property type="entry name" value="Glutathione S-transferase Mu"/>
    <property type="match status" value="1"/>
</dbReference>
<dbReference type="EMBL" id="AF403222">
    <property type="protein sequence ID" value="AAM64045.1"/>
    <property type="molecule type" value="mRNA"/>
</dbReference>
<evidence type="ECO:0000256" key="5">
    <source>
        <dbReference type="ARBA" id="ARBA00012452"/>
    </source>
</evidence>
<comment type="similarity">
    <text evidence="3">Belongs to the GST superfamily. Mu family.</text>
</comment>
<dbReference type="Gene3D" id="1.20.1050.10">
    <property type="match status" value="1"/>
</dbReference>
<evidence type="ECO:0000256" key="1">
    <source>
        <dbReference type="ARBA" id="ARBA00002446"/>
    </source>
</evidence>